<dbReference type="PANTHER" id="PTHR48020">
    <property type="entry name" value="PROTON MYO-INOSITOL COTRANSPORTER"/>
    <property type="match status" value="1"/>
</dbReference>
<dbReference type="InterPro" id="IPR020846">
    <property type="entry name" value="MFS_dom"/>
</dbReference>
<dbReference type="AlphaFoldDB" id="A0A9P0N7P0"/>
<proteinExistence type="predicted"/>
<evidence type="ECO:0000256" key="6">
    <source>
        <dbReference type="SAM" id="MobiDB-lite"/>
    </source>
</evidence>
<evidence type="ECO:0000313" key="9">
    <source>
        <dbReference type="EMBL" id="CAH1644524.1"/>
    </source>
</evidence>
<dbReference type="Pfam" id="PF00083">
    <property type="entry name" value="Sugar_tr"/>
    <property type="match status" value="1"/>
</dbReference>
<evidence type="ECO:0000256" key="1">
    <source>
        <dbReference type="ARBA" id="ARBA00004141"/>
    </source>
</evidence>
<evidence type="ECO:0000256" key="5">
    <source>
        <dbReference type="ARBA" id="ARBA00023136"/>
    </source>
</evidence>
<evidence type="ECO:0000256" key="4">
    <source>
        <dbReference type="ARBA" id="ARBA00022989"/>
    </source>
</evidence>
<dbReference type="SUPFAM" id="SSF103473">
    <property type="entry name" value="MFS general substrate transporter"/>
    <property type="match status" value="1"/>
</dbReference>
<dbReference type="InterPro" id="IPR050814">
    <property type="entry name" value="Myo-inositol_Transporter"/>
</dbReference>
<evidence type="ECO:0000256" key="2">
    <source>
        <dbReference type="ARBA" id="ARBA00022448"/>
    </source>
</evidence>
<feature type="compositionally biased region" description="Basic and acidic residues" evidence="6">
    <location>
        <begin position="270"/>
        <end position="281"/>
    </location>
</feature>
<dbReference type="PANTHER" id="PTHR48020:SF12">
    <property type="entry name" value="PROTON MYO-INOSITOL COTRANSPORTER"/>
    <property type="match status" value="1"/>
</dbReference>
<accession>A0A9P0N7P0</accession>
<evidence type="ECO:0000313" key="10">
    <source>
        <dbReference type="Proteomes" id="UP001153321"/>
    </source>
</evidence>
<dbReference type="Gene3D" id="1.20.1250.20">
    <property type="entry name" value="MFS general substrate transporter like domains"/>
    <property type="match status" value="1"/>
</dbReference>
<gene>
    <name evidence="9" type="ORF">SPLIT_LOCUS9878</name>
</gene>
<dbReference type="PROSITE" id="PS50850">
    <property type="entry name" value="MFS"/>
    <property type="match status" value="1"/>
</dbReference>
<dbReference type="GO" id="GO:0022857">
    <property type="term" value="F:transmembrane transporter activity"/>
    <property type="evidence" value="ECO:0007669"/>
    <property type="project" value="InterPro"/>
</dbReference>
<keyword evidence="10" id="KW-1185">Reference proteome</keyword>
<feature type="region of interest" description="Disordered" evidence="6">
    <location>
        <begin position="185"/>
        <end position="281"/>
    </location>
</feature>
<feature type="domain" description="Major facilitator superfamily (MFS) profile" evidence="8">
    <location>
        <begin position="1"/>
        <end position="85"/>
    </location>
</feature>
<feature type="transmembrane region" description="Helical" evidence="7">
    <location>
        <begin position="29"/>
        <end position="47"/>
    </location>
</feature>
<dbReference type="Proteomes" id="UP001153321">
    <property type="component" value="Chromosome 4"/>
</dbReference>
<feature type="compositionally biased region" description="Basic and acidic residues" evidence="6">
    <location>
        <begin position="192"/>
        <end position="222"/>
    </location>
</feature>
<evidence type="ECO:0000256" key="3">
    <source>
        <dbReference type="ARBA" id="ARBA00022692"/>
    </source>
</evidence>
<reference evidence="9" key="1">
    <citation type="submission" date="2022-02" db="EMBL/GenBank/DDBJ databases">
        <authorList>
            <person name="King R."/>
        </authorList>
    </citation>
    <scope>NUCLEOTIDE SEQUENCE</scope>
</reference>
<keyword evidence="2" id="KW-0813">Transport</keyword>
<dbReference type="GO" id="GO:0016020">
    <property type="term" value="C:membrane"/>
    <property type="evidence" value="ECO:0007669"/>
    <property type="project" value="UniProtKB-SubCell"/>
</dbReference>
<dbReference type="EMBL" id="LR824535">
    <property type="protein sequence ID" value="CAH1644524.1"/>
    <property type="molecule type" value="Genomic_DNA"/>
</dbReference>
<keyword evidence="5 7" id="KW-0472">Membrane</keyword>
<evidence type="ECO:0000259" key="8">
    <source>
        <dbReference type="PROSITE" id="PS50850"/>
    </source>
</evidence>
<evidence type="ECO:0000256" key="7">
    <source>
        <dbReference type="SAM" id="Phobius"/>
    </source>
</evidence>
<keyword evidence="4 7" id="KW-1133">Transmembrane helix</keyword>
<sequence length="281" mass="31120">MAYMAFASVGYFTLPFLMASEVYPLQNRGLLGGMTTTFASLLIFGSLKMTPSMMDNIGLTNTMLIFGIASLLGVIFIYIFLPETKNLTLQEIEEYYSDLRPTLVSQRTNLSNLESKSSTSNKIKDVSKKTIAATSADVINLANSIFKNKKASSVLNLNADNKKVPRPSADSVLLQKIVKLAKTIKSRRKKGSKENIEELKNKEGPDHITGKGKLEGITDTSDKPGTSRKLSRTSSKFNILEQPEQPAEVVRKKTKKQSDESIKSTTSKKSNRDKYDRSDSD</sequence>
<name>A0A9P0N7P0_SPOLI</name>
<keyword evidence="3 7" id="KW-0812">Transmembrane</keyword>
<organism evidence="9 10">
    <name type="scientific">Spodoptera littoralis</name>
    <name type="common">Egyptian cotton leafworm</name>
    <dbReference type="NCBI Taxonomy" id="7109"/>
    <lineage>
        <taxon>Eukaryota</taxon>
        <taxon>Metazoa</taxon>
        <taxon>Ecdysozoa</taxon>
        <taxon>Arthropoda</taxon>
        <taxon>Hexapoda</taxon>
        <taxon>Insecta</taxon>
        <taxon>Pterygota</taxon>
        <taxon>Neoptera</taxon>
        <taxon>Endopterygota</taxon>
        <taxon>Lepidoptera</taxon>
        <taxon>Glossata</taxon>
        <taxon>Ditrysia</taxon>
        <taxon>Noctuoidea</taxon>
        <taxon>Noctuidae</taxon>
        <taxon>Amphipyrinae</taxon>
        <taxon>Spodoptera</taxon>
    </lineage>
</organism>
<comment type="subcellular location">
    <subcellularLocation>
        <location evidence="1">Membrane</location>
        <topology evidence="1">Multi-pass membrane protein</topology>
    </subcellularLocation>
</comment>
<dbReference type="InterPro" id="IPR036259">
    <property type="entry name" value="MFS_trans_sf"/>
</dbReference>
<feature type="transmembrane region" description="Helical" evidence="7">
    <location>
        <begin position="59"/>
        <end position="81"/>
    </location>
</feature>
<dbReference type="InterPro" id="IPR005828">
    <property type="entry name" value="MFS_sugar_transport-like"/>
</dbReference>
<protein>
    <recommendedName>
        <fullName evidence="8">Major facilitator superfamily (MFS) profile domain-containing protein</fullName>
    </recommendedName>
</protein>